<dbReference type="Gramene" id="GBG66453">
    <property type="protein sequence ID" value="GBG66453"/>
    <property type="gene ID" value="CBR_g61496"/>
</dbReference>
<organism evidence="2 3">
    <name type="scientific">Chara braunii</name>
    <name type="common">Braun's stonewort</name>
    <dbReference type="NCBI Taxonomy" id="69332"/>
    <lineage>
        <taxon>Eukaryota</taxon>
        <taxon>Viridiplantae</taxon>
        <taxon>Streptophyta</taxon>
        <taxon>Charophyceae</taxon>
        <taxon>Charales</taxon>
        <taxon>Characeae</taxon>
        <taxon>Chara</taxon>
    </lineage>
</organism>
<sequence>MRKLEAKDKARSDEFVLVDGLMFLEKAGNKRLCVSCRESVRILFLGECHDATGHFGYKKTTANLVHKFWWPTMMDDAKKYVETCQVCQRGKPRTQTPLGLIKPLPIPAGLGQSVSMDFMDSLVTSKSGKRHIFVIVDTFSKYARLIAMLRQLFMDNWQMELVLFLVRKLYHLWGSSTSTIWHSCVFSCARSTLRRLLSGNIGFNDLAEIMELMFLVQKLYPLAEHSPQQQSCIPVDRVVRRSETGPAARRRRLQRSGLDSAAINGSETVQPVPCCGDRVCLQQVQVLFYLFCMCTLWRPSVQDMEDPACVCGTMSLADELRHSAFCMQHVEQVTIHNFFLDINCSIFLLRRRGLDSAKVLLPFKSYATFHDAGETAVHAAIRLNSWQSECTRHCNPKLFRRVRVVEGSHREGSERTERSMTGTLGRVKVLKGRKDQWRTPWLDACAMSILK</sequence>
<dbReference type="InterPro" id="IPR052160">
    <property type="entry name" value="Gypsy_RT_Integrase-like"/>
</dbReference>
<gene>
    <name evidence="2" type="ORF">CBR_g61496</name>
</gene>
<protein>
    <recommendedName>
        <fullName evidence="1">Integrase zinc-binding domain-containing protein</fullName>
    </recommendedName>
</protein>
<evidence type="ECO:0000313" key="3">
    <source>
        <dbReference type="Proteomes" id="UP000265515"/>
    </source>
</evidence>
<dbReference type="EMBL" id="BFEA01000074">
    <property type="protein sequence ID" value="GBG66453.1"/>
    <property type="molecule type" value="Genomic_DNA"/>
</dbReference>
<proteinExistence type="predicted"/>
<dbReference type="Proteomes" id="UP000265515">
    <property type="component" value="Unassembled WGS sequence"/>
</dbReference>
<name>A0A388K938_CHABU</name>
<reference evidence="2 3" key="1">
    <citation type="journal article" date="2018" name="Cell">
        <title>The Chara Genome: Secondary Complexity and Implications for Plant Terrestrialization.</title>
        <authorList>
            <person name="Nishiyama T."/>
            <person name="Sakayama H."/>
            <person name="Vries J.D."/>
            <person name="Buschmann H."/>
            <person name="Saint-Marcoux D."/>
            <person name="Ullrich K.K."/>
            <person name="Haas F.B."/>
            <person name="Vanderstraeten L."/>
            <person name="Becker D."/>
            <person name="Lang D."/>
            <person name="Vosolsobe S."/>
            <person name="Rombauts S."/>
            <person name="Wilhelmsson P.K.I."/>
            <person name="Janitza P."/>
            <person name="Kern R."/>
            <person name="Heyl A."/>
            <person name="Rumpler F."/>
            <person name="Villalobos L.I.A.C."/>
            <person name="Clay J.M."/>
            <person name="Skokan R."/>
            <person name="Toyoda A."/>
            <person name="Suzuki Y."/>
            <person name="Kagoshima H."/>
            <person name="Schijlen E."/>
            <person name="Tajeshwar N."/>
            <person name="Catarino B."/>
            <person name="Hetherington A.J."/>
            <person name="Saltykova A."/>
            <person name="Bonnot C."/>
            <person name="Breuninger H."/>
            <person name="Symeonidi A."/>
            <person name="Radhakrishnan G.V."/>
            <person name="Van Nieuwerburgh F."/>
            <person name="Deforce D."/>
            <person name="Chang C."/>
            <person name="Karol K.G."/>
            <person name="Hedrich R."/>
            <person name="Ulvskov P."/>
            <person name="Glockner G."/>
            <person name="Delwiche C.F."/>
            <person name="Petrasek J."/>
            <person name="Van de Peer Y."/>
            <person name="Friml J."/>
            <person name="Beilby M."/>
            <person name="Dolan L."/>
            <person name="Kohara Y."/>
            <person name="Sugano S."/>
            <person name="Fujiyama A."/>
            <person name="Delaux P.-M."/>
            <person name="Quint M."/>
            <person name="TheiBen G."/>
            <person name="Hagemann M."/>
            <person name="Harholt J."/>
            <person name="Dunand C."/>
            <person name="Zachgo S."/>
            <person name="Langdale J."/>
            <person name="Maumus F."/>
            <person name="Straeten D.V.D."/>
            <person name="Gould S.B."/>
            <person name="Rensing S.A."/>
        </authorList>
    </citation>
    <scope>NUCLEOTIDE SEQUENCE [LARGE SCALE GENOMIC DNA]</scope>
    <source>
        <strain evidence="2 3">S276</strain>
    </source>
</reference>
<feature type="domain" description="Integrase zinc-binding" evidence="1">
    <location>
        <begin position="39"/>
        <end position="93"/>
    </location>
</feature>
<accession>A0A388K938</accession>
<evidence type="ECO:0000259" key="1">
    <source>
        <dbReference type="Pfam" id="PF17921"/>
    </source>
</evidence>
<dbReference type="Gene3D" id="1.10.340.70">
    <property type="match status" value="1"/>
</dbReference>
<dbReference type="AlphaFoldDB" id="A0A388K938"/>
<keyword evidence="3" id="KW-1185">Reference proteome</keyword>
<comment type="caution">
    <text evidence="2">The sequence shown here is derived from an EMBL/GenBank/DDBJ whole genome shotgun (WGS) entry which is preliminary data.</text>
</comment>
<dbReference type="Pfam" id="PF17921">
    <property type="entry name" value="Integrase_H2C2"/>
    <property type="match status" value="1"/>
</dbReference>
<dbReference type="OrthoDB" id="1302327at2759"/>
<dbReference type="InterPro" id="IPR041588">
    <property type="entry name" value="Integrase_H2C2"/>
</dbReference>
<dbReference type="PANTHER" id="PTHR47266">
    <property type="entry name" value="ENDONUCLEASE-RELATED"/>
    <property type="match status" value="1"/>
</dbReference>
<evidence type="ECO:0000313" key="2">
    <source>
        <dbReference type="EMBL" id="GBG66453.1"/>
    </source>
</evidence>